<keyword evidence="3" id="KW-1185">Reference proteome</keyword>
<name>A0A7W4VY48_9ACTN</name>
<feature type="compositionally biased region" description="Basic and acidic residues" evidence="1">
    <location>
        <begin position="102"/>
        <end position="118"/>
    </location>
</feature>
<dbReference type="AlphaFoldDB" id="A0A7W4VY48"/>
<reference evidence="2 3" key="1">
    <citation type="submission" date="2020-08" db="EMBL/GenBank/DDBJ databases">
        <title>Sequencing the genomes of 1000 actinobacteria strains.</title>
        <authorList>
            <person name="Klenk H.-P."/>
        </authorList>
    </citation>
    <scope>NUCLEOTIDE SEQUENCE [LARGE SCALE GENOMIC DNA]</scope>
    <source>
        <strain evidence="2 3">DSM 105498</strain>
    </source>
</reference>
<proteinExistence type="predicted"/>
<organism evidence="2 3">
    <name type="scientific">Nocardioides soli</name>
    <dbReference type="NCBI Taxonomy" id="1036020"/>
    <lineage>
        <taxon>Bacteria</taxon>
        <taxon>Bacillati</taxon>
        <taxon>Actinomycetota</taxon>
        <taxon>Actinomycetes</taxon>
        <taxon>Propionibacteriales</taxon>
        <taxon>Nocardioidaceae</taxon>
        <taxon>Nocardioides</taxon>
    </lineage>
</organism>
<protein>
    <submittedName>
        <fullName evidence="2">Uncharacterized protein</fullName>
    </submittedName>
</protein>
<sequence length="156" mass="17033">MRSSWPALTPDQAKELARFINSLRRDWDVPGVFSQLGRARDRAPGPELAIAAIRAAMSAHNRTPAVIGMDGEHWRTPAGTSRPRAVDPAELCRVCGHPEPRCRELRERPSDGHRRELPGDGAPVDASTGELAAPVDHSAHRAQLRELMDAALAMPD</sequence>
<evidence type="ECO:0000256" key="1">
    <source>
        <dbReference type="SAM" id="MobiDB-lite"/>
    </source>
</evidence>
<evidence type="ECO:0000313" key="2">
    <source>
        <dbReference type="EMBL" id="MBB3043911.1"/>
    </source>
</evidence>
<feature type="region of interest" description="Disordered" evidence="1">
    <location>
        <begin position="102"/>
        <end position="136"/>
    </location>
</feature>
<evidence type="ECO:0000313" key="3">
    <source>
        <dbReference type="Proteomes" id="UP000589626"/>
    </source>
</evidence>
<dbReference type="Proteomes" id="UP000589626">
    <property type="component" value="Unassembled WGS sequence"/>
</dbReference>
<comment type="caution">
    <text evidence="2">The sequence shown here is derived from an EMBL/GenBank/DDBJ whole genome shotgun (WGS) entry which is preliminary data.</text>
</comment>
<gene>
    <name evidence="2" type="ORF">FHU40_003729</name>
</gene>
<dbReference type="RefSeq" id="WP_183593669.1">
    <property type="nucleotide sequence ID" value="NZ_JACHWR010000002.1"/>
</dbReference>
<dbReference type="EMBL" id="JACHWR010000002">
    <property type="protein sequence ID" value="MBB3043911.1"/>
    <property type="molecule type" value="Genomic_DNA"/>
</dbReference>
<accession>A0A7W4VY48</accession>